<evidence type="ECO:0000256" key="2">
    <source>
        <dbReference type="ARBA" id="ARBA00022679"/>
    </source>
</evidence>
<dbReference type="EMBL" id="RWGY01000011">
    <property type="protein sequence ID" value="TVU30043.1"/>
    <property type="molecule type" value="Genomic_DNA"/>
</dbReference>
<feature type="region of interest" description="Disordered" evidence="4">
    <location>
        <begin position="448"/>
        <end position="470"/>
    </location>
</feature>
<dbReference type="Pfam" id="PF02458">
    <property type="entry name" value="Transferase"/>
    <property type="match status" value="1"/>
</dbReference>
<dbReference type="PANTHER" id="PTHR31642">
    <property type="entry name" value="TRICHOTHECENE 3-O-ACETYLTRANSFERASE"/>
    <property type="match status" value="1"/>
</dbReference>
<feature type="non-terminal residue" evidence="5">
    <location>
        <position position="1"/>
    </location>
</feature>
<protein>
    <submittedName>
        <fullName evidence="5">Uncharacterized protein</fullName>
    </submittedName>
</protein>
<evidence type="ECO:0000256" key="1">
    <source>
        <dbReference type="ARBA" id="ARBA00009861"/>
    </source>
</evidence>
<dbReference type="AlphaFoldDB" id="A0A5J9V213"/>
<dbReference type="PANTHER" id="PTHR31642:SF151">
    <property type="entry name" value="OS12G0134700 PROTEIN"/>
    <property type="match status" value="1"/>
</dbReference>
<keyword evidence="2" id="KW-0808">Transferase</keyword>
<comment type="caution">
    <text evidence="5">The sequence shown here is derived from an EMBL/GenBank/DDBJ whole genome shotgun (WGS) entry which is preliminary data.</text>
</comment>
<proteinExistence type="inferred from homology"/>
<accession>A0A5J9V213</accession>
<dbReference type="InterPro" id="IPR023213">
    <property type="entry name" value="CAT-like_dom_sf"/>
</dbReference>
<dbReference type="Gene3D" id="3.30.559.10">
    <property type="entry name" value="Chloramphenicol acetyltransferase-like domain"/>
    <property type="match status" value="2"/>
</dbReference>
<evidence type="ECO:0000313" key="6">
    <source>
        <dbReference type="Proteomes" id="UP000324897"/>
    </source>
</evidence>
<evidence type="ECO:0000313" key="5">
    <source>
        <dbReference type="EMBL" id="TVU30043.1"/>
    </source>
</evidence>
<dbReference type="Proteomes" id="UP000324897">
    <property type="component" value="Chromosome 1"/>
</dbReference>
<feature type="compositionally biased region" description="Basic and acidic residues" evidence="4">
    <location>
        <begin position="217"/>
        <end position="232"/>
    </location>
</feature>
<evidence type="ECO:0000256" key="3">
    <source>
        <dbReference type="ARBA" id="ARBA00023315"/>
    </source>
</evidence>
<keyword evidence="3" id="KW-0012">Acyltransferase</keyword>
<dbReference type="GO" id="GO:0016747">
    <property type="term" value="F:acyltransferase activity, transferring groups other than amino-acyl groups"/>
    <property type="evidence" value="ECO:0007669"/>
    <property type="project" value="TreeGrafter"/>
</dbReference>
<reference evidence="5 6" key="1">
    <citation type="journal article" date="2019" name="Sci. Rep.">
        <title>A high-quality genome of Eragrostis curvula grass provides insights into Poaceae evolution and supports new strategies to enhance forage quality.</title>
        <authorList>
            <person name="Carballo J."/>
            <person name="Santos B.A.C.M."/>
            <person name="Zappacosta D."/>
            <person name="Garbus I."/>
            <person name="Selva J.P."/>
            <person name="Gallo C.A."/>
            <person name="Diaz A."/>
            <person name="Albertini E."/>
            <person name="Caccamo M."/>
            <person name="Echenique V."/>
        </authorList>
    </citation>
    <scope>NUCLEOTIDE SEQUENCE [LARGE SCALE GENOMIC DNA]</scope>
    <source>
        <strain evidence="6">cv. Victoria</strain>
        <tissue evidence="5">Leaf</tissue>
    </source>
</reference>
<feature type="compositionally biased region" description="Basic and acidic residues" evidence="4">
    <location>
        <begin position="239"/>
        <end position="252"/>
    </location>
</feature>
<keyword evidence="6" id="KW-1185">Reference proteome</keyword>
<gene>
    <name evidence="5" type="ORF">EJB05_21646</name>
</gene>
<name>A0A5J9V213_9POAL</name>
<evidence type="ECO:0000256" key="4">
    <source>
        <dbReference type="SAM" id="MobiDB-lite"/>
    </source>
</evidence>
<comment type="similarity">
    <text evidence="1">Belongs to the plant acyltransferase family.</text>
</comment>
<dbReference type="Gramene" id="TVU30043">
    <property type="protein sequence ID" value="TVU30043"/>
    <property type="gene ID" value="EJB05_21646"/>
</dbReference>
<dbReference type="OrthoDB" id="674773at2759"/>
<feature type="region of interest" description="Disordered" evidence="4">
    <location>
        <begin position="209"/>
        <end position="252"/>
    </location>
</feature>
<dbReference type="SUPFAM" id="SSF52777">
    <property type="entry name" value="CoA-dependent acyltransferases"/>
    <property type="match status" value="1"/>
</dbReference>
<dbReference type="InterPro" id="IPR050317">
    <property type="entry name" value="Plant_Fungal_Acyltransferase"/>
</dbReference>
<feature type="compositionally biased region" description="Low complexity" evidence="4">
    <location>
        <begin position="448"/>
        <end position="461"/>
    </location>
</feature>
<sequence>MDVQVERTFVIPPSSSESEEVPFTVFDFVAKPSHMTVLYAFSAPNPTNEALLAALTAVLPSFPLLAARIDRDPVTDRPFFVTGAGGGAGVLVKEATVAGTALADHLPLCPSDQLVARLHVPRGEGNRHMLKVQVNRFAACGGVVIAPSAHHQAADGPSMRTFLQAWVDAVRAGPGAPPPPGISAPYGPSNLTPRCPPLCEFEHRGAEFLPFPPSPASDKEDSSSGSDIDDHQQQLPQEQQEKPSSDSDELHVDPSEISNMLLHYTKEFIAELKAKAGGKYTTFETLSAHVWKKITAARGLLDAATPTSIYVAVNGRWRVPDSDAIPRDFFGNAILAASSETTARDLVGGGLADAAAMVRAAARAVDERYLLSFIDFGAVNAGENLEPAVLDEDNLLSPDVDVNSWLHLGLHTLDFGCGGKLVGSCRPRSSWKGRCTSCPASARKEASTCSSRSGRSTPPSSKLLLTPWIN</sequence>
<organism evidence="5 6">
    <name type="scientific">Eragrostis curvula</name>
    <name type="common">weeping love grass</name>
    <dbReference type="NCBI Taxonomy" id="38414"/>
    <lineage>
        <taxon>Eukaryota</taxon>
        <taxon>Viridiplantae</taxon>
        <taxon>Streptophyta</taxon>
        <taxon>Embryophyta</taxon>
        <taxon>Tracheophyta</taxon>
        <taxon>Spermatophyta</taxon>
        <taxon>Magnoliopsida</taxon>
        <taxon>Liliopsida</taxon>
        <taxon>Poales</taxon>
        <taxon>Poaceae</taxon>
        <taxon>PACMAD clade</taxon>
        <taxon>Chloridoideae</taxon>
        <taxon>Eragrostideae</taxon>
        <taxon>Eragrostidinae</taxon>
        <taxon>Eragrostis</taxon>
    </lineage>
</organism>